<reference evidence="4 5" key="1">
    <citation type="journal article" date="2016" name="Nat. Commun.">
        <title>Thousands of microbial genomes shed light on interconnected biogeochemical processes in an aquifer system.</title>
        <authorList>
            <person name="Anantharaman K."/>
            <person name="Brown C.T."/>
            <person name="Hug L.A."/>
            <person name="Sharon I."/>
            <person name="Castelle C.J."/>
            <person name="Probst A.J."/>
            <person name="Thomas B.C."/>
            <person name="Singh A."/>
            <person name="Wilkins M.J."/>
            <person name="Karaoz U."/>
            <person name="Brodie E.L."/>
            <person name="Williams K.H."/>
            <person name="Hubbard S.S."/>
            <person name="Banfield J.F."/>
        </authorList>
    </citation>
    <scope>NUCLEOTIDE SEQUENCE [LARGE SCALE GENOMIC DNA]</scope>
</reference>
<protein>
    <recommendedName>
        <fullName evidence="3">ATP-grasp domain-containing protein</fullName>
    </recommendedName>
</protein>
<comment type="caution">
    <text evidence="4">The sequence shown here is derived from an EMBL/GenBank/DDBJ whole genome shotgun (WGS) entry which is preliminary data.</text>
</comment>
<keyword evidence="1" id="KW-0547">Nucleotide-binding</keyword>
<dbReference type="GO" id="GO:0005524">
    <property type="term" value="F:ATP binding"/>
    <property type="evidence" value="ECO:0007669"/>
    <property type="project" value="UniProtKB-UniRule"/>
</dbReference>
<keyword evidence="2" id="KW-1133">Transmembrane helix</keyword>
<evidence type="ECO:0000256" key="1">
    <source>
        <dbReference type="PROSITE-ProRule" id="PRU00409"/>
    </source>
</evidence>
<keyword evidence="2" id="KW-0812">Transmembrane</keyword>
<organism evidence="4 5">
    <name type="scientific">Candidatus Magasanikbacteria bacterium RIFCSPHIGHO2_02_FULL_45_10</name>
    <dbReference type="NCBI Taxonomy" id="1798679"/>
    <lineage>
        <taxon>Bacteria</taxon>
        <taxon>Candidatus Magasanikiibacteriota</taxon>
    </lineage>
</organism>
<dbReference type="PROSITE" id="PS50975">
    <property type="entry name" value="ATP_GRASP"/>
    <property type="match status" value="1"/>
</dbReference>
<feature type="transmembrane region" description="Helical" evidence="2">
    <location>
        <begin position="42"/>
        <end position="67"/>
    </location>
</feature>
<dbReference type="InterPro" id="IPR011761">
    <property type="entry name" value="ATP-grasp"/>
</dbReference>
<dbReference type="Proteomes" id="UP000176413">
    <property type="component" value="Unassembled WGS sequence"/>
</dbReference>
<evidence type="ECO:0000313" key="4">
    <source>
        <dbReference type="EMBL" id="OGH68314.1"/>
    </source>
</evidence>
<sequence length="387" mass="43030">MSKCLYCGNNPVPHFLTWLNVSSVVILTPFHRWLTTTRLGGFFNWLADGVLCGLFLLCKLVGLISWYNNREACTIARAAVLWEEAEARGVTMQGAMFLKRPIDFYRVKLKGKWIFFNGLPRPEGIDTSAQLWMDDKAVVKDMLAAADLPVARGGSFADFGVMAQVFRSLEKPVIVKPRLGSRGRHTTTYIYKEAQLAEAFKIAKQLCHWVVMEEHLVGSVYRGTMIEGKLRGVLGGDPPRIIGDGVHSIVELVDLKNASKPDGVEDIKISSVTLDFLSRNNYNLQTVLPVGKTIDLTEKIGVSYGGSSYEITEDTHPDIGIILEKAARVIGDPLLGFDFIIPDVTRAPQGQKWGIIECNGIPFINLHHFPLLGKPNNVAKYVWDMVV</sequence>
<dbReference type="GO" id="GO:0046872">
    <property type="term" value="F:metal ion binding"/>
    <property type="evidence" value="ECO:0007669"/>
    <property type="project" value="InterPro"/>
</dbReference>
<dbReference type="SUPFAM" id="SSF56059">
    <property type="entry name" value="Glutathione synthetase ATP-binding domain-like"/>
    <property type="match status" value="1"/>
</dbReference>
<dbReference type="EMBL" id="MFQA01000047">
    <property type="protein sequence ID" value="OGH68314.1"/>
    <property type="molecule type" value="Genomic_DNA"/>
</dbReference>
<keyword evidence="1" id="KW-0067">ATP-binding</keyword>
<evidence type="ECO:0000313" key="5">
    <source>
        <dbReference type="Proteomes" id="UP000176413"/>
    </source>
</evidence>
<evidence type="ECO:0000259" key="3">
    <source>
        <dbReference type="PROSITE" id="PS50975"/>
    </source>
</evidence>
<dbReference type="AlphaFoldDB" id="A0A1F6M9L4"/>
<gene>
    <name evidence="4" type="ORF">A3D53_00370</name>
</gene>
<accession>A0A1F6M9L4</accession>
<feature type="domain" description="ATP-grasp" evidence="3">
    <location>
        <begin position="140"/>
        <end position="387"/>
    </location>
</feature>
<name>A0A1F6M9L4_9BACT</name>
<keyword evidence="2" id="KW-0472">Membrane</keyword>
<dbReference type="Gene3D" id="3.30.1490.20">
    <property type="entry name" value="ATP-grasp fold, A domain"/>
    <property type="match status" value="1"/>
</dbReference>
<dbReference type="Gene3D" id="3.30.470.20">
    <property type="entry name" value="ATP-grasp fold, B domain"/>
    <property type="match status" value="1"/>
</dbReference>
<dbReference type="InterPro" id="IPR013815">
    <property type="entry name" value="ATP_grasp_subdomain_1"/>
</dbReference>
<proteinExistence type="predicted"/>
<feature type="transmembrane region" description="Helical" evidence="2">
    <location>
        <begin position="12"/>
        <end position="30"/>
    </location>
</feature>
<evidence type="ECO:0000256" key="2">
    <source>
        <dbReference type="SAM" id="Phobius"/>
    </source>
</evidence>